<dbReference type="EMBL" id="QHHU01000098">
    <property type="protein sequence ID" value="RSM35782.1"/>
    <property type="molecule type" value="Genomic_DNA"/>
</dbReference>
<protein>
    <submittedName>
        <fullName evidence="2">XRE family transcriptional regulator</fullName>
    </submittedName>
</protein>
<dbReference type="InterPro" id="IPR043917">
    <property type="entry name" value="DUF5753"/>
</dbReference>
<dbReference type="Proteomes" id="UP000286716">
    <property type="component" value="Unassembled WGS sequence"/>
</dbReference>
<dbReference type="PROSITE" id="PS50943">
    <property type="entry name" value="HTH_CROC1"/>
    <property type="match status" value="1"/>
</dbReference>
<comment type="caution">
    <text evidence="2">The sequence shown here is derived from an EMBL/GenBank/DDBJ whole genome shotgun (WGS) entry which is preliminary data.</text>
</comment>
<dbReference type="Pfam" id="PF19054">
    <property type="entry name" value="DUF5753"/>
    <property type="match status" value="1"/>
</dbReference>
<evidence type="ECO:0000259" key="1">
    <source>
        <dbReference type="PROSITE" id="PS50943"/>
    </source>
</evidence>
<dbReference type="AlphaFoldDB" id="A0A428VYE4"/>
<reference evidence="2 3" key="1">
    <citation type="submission" date="2018-05" db="EMBL/GenBank/DDBJ databases">
        <title>Evolution of GPA BGCs.</title>
        <authorList>
            <person name="Waglechner N."/>
            <person name="Wright G.D."/>
        </authorList>
    </citation>
    <scope>NUCLEOTIDE SEQUENCE [LARGE SCALE GENOMIC DNA]</scope>
    <source>
        <strain evidence="2 3">DSM 5908</strain>
    </source>
</reference>
<keyword evidence="3" id="KW-1185">Reference proteome</keyword>
<dbReference type="InterPro" id="IPR010982">
    <property type="entry name" value="Lambda_DNA-bd_dom_sf"/>
</dbReference>
<dbReference type="SUPFAM" id="SSF47413">
    <property type="entry name" value="lambda repressor-like DNA-binding domains"/>
    <property type="match status" value="1"/>
</dbReference>
<proteinExistence type="predicted"/>
<name>A0A428VYE4_AMYBA</name>
<evidence type="ECO:0000313" key="2">
    <source>
        <dbReference type="EMBL" id="RSM35782.1"/>
    </source>
</evidence>
<dbReference type="Gene3D" id="1.10.260.40">
    <property type="entry name" value="lambda repressor-like DNA-binding domains"/>
    <property type="match status" value="1"/>
</dbReference>
<dbReference type="GO" id="GO:0003677">
    <property type="term" value="F:DNA binding"/>
    <property type="evidence" value="ECO:0007669"/>
    <property type="project" value="InterPro"/>
</dbReference>
<sequence length="265" mass="29357">MTDAAPRPALIALADGLRDARTRRGVGLRRLADMINLHPGVLSSFELGKRIPPDTTVAHILGVLRSPTAVCDQLVDLARRAHERDFIDHAGRAEDLLRTTYEQRSTHVFEWSPTLIPEALQTVEYARALRDTGLVEPSPDVGRRSLARTVQELTSPTDTGPRRTYLIGEAATRSDFGSTDEFRAQLDAVIALTRHPRMSVCLVPAVECPPGLVERFTLYENRAGAFTVAVPHHRGAVFITHEDTVTAYRKTAKALQRHATDTGWR</sequence>
<dbReference type="RefSeq" id="WP_020642557.1">
    <property type="nucleotide sequence ID" value="NZ_QHHU01000098.1"/>
</dbReference>
<dbReference type="OrthoDB" id="3609657at2"/>
<gene>
    <name evidence="2" type="ORF">DMA12_43000</name>
</gene>
<accession>A0A428VYE4</accession>
<evidence type="ECO:0000313" key="3">
    <source>
        <dbReference type="Proteomes" id="UP000286716"/>
    </source>
</evidence>
<dbReference type="InterPro" id="IPR001387">
    <property type="entry name" value="Cro/C1-type_HTH"/>
</dbReference>
<dbReference type="CDD" id="cd00093">
    <property type="entry name" value="HTH_XRE"/>
    <property type="match status" value="1"/>
</dbReference>
<feature type="domain" description="HTH cro/C1-type" evidence="1">
    <location>
        <begin position="17"/>
        <end position="71"/>
    </location>
</feature>
<organism evidence="2 3">
    <name type="scientific">Amycolatopsis balhimycina DSM 5908</name>
    <dbReference type="NCBI Taxonomy" id="1081091"/>
    <lineage>
        <taxon>Bacteria</taxon>
        <taxon>Bacillati</taxon>
        <taxon>Actinomycetota</taxon>
        <taxon>Actinomycetes</taxon>
        <taxon>Pseudonocardiales</taxon>
        <taxon>Pseudonocardiaceae</taxon>
        <taxon>Amycolatopsis</taxon>
    </lineage>
</organism>